<feature type="transmembrane region" description="Helical" evidence="1">
    <location>
        <begin position="131"/>
        <end position="152"/>
    </location>
</feature>
<evidence type="ECO:0000313" key="3">
    <source>
        <dbReference type="Proteomes" id="UP001501510"/>
    </source>
</evidence>
<feature type="transmembrane region" description="Helical" evidence="1">
    <location>
        <begin position="86"/>
        <end position="111"/>
    </location>
</feature>
<dbReference type="Proteomes" id="UP001501510">
    <property type="component" value="Unassembled WGS sequence"/>
</dbReference>
<keyword evidence="1" id="KW-0812">Transmembrane</keyword>
<reference evidence="3" key="1">
    <citation type="journal article" date="2019" name="Int. J. Syst. Evol. Microbiol.">
        <title>The Global Catalogue of Microorganisms (GCM) 10K type strain sequencing project: providing services to taxonomists for standard genome sequencing and annotation.</title>
        <authorList>
            <consortium name="The Broad Institute Genomics Platform"/>
            <consortium name="The Broad Institute Genome Sequencing Center for Infectious Disease"/>
            <person name="Wu L."/>
            <person name="Ma J."/>
        </authorList>
    </citation>
    <scope>NUCLEOTIDE SEQUENCE [LARGE SCALE GENOMIC DNA]</scope>
    <source>
        <strain evidence="3">JCM 1407</strain>
    </source>
</reference>
<feature type="transmembrane region" description="Helical" evidence="1">
    <location>
        <begin position="209"/>
        <end position="232"/>
    </location>
</feature>
<keyword evidence="3" id="KW-1185">Reference proteome</keyword>
<protein>
    <recommendedName>
        <fullName evidence="4">ABC-2 family transporter protein</fullName>
    </recommendedName>
</protein>
<feature type="transmembrane region" description="Helical" evidence="1">
    <location>
        <begin position="164"/>
        <end position="182"/>
    </location>
</feature>
<evidence type="ECO:0000256" key="1">
    <source>
        <dbReference type="SAM" id="Phobius"/>
    </source>
</evidence>
<dbReference type="EMBL" id="BAAACG010000010">
    <property type="protein sequence ID" value="GAA0742929.1"/>
    <property type="molecule type" value="Genomic_DNA"/>
</dbReference>
<accession>A0ABN1JMM9</accession>
<gene>
    <name evidence="2" type="ORF">GCM10008906_26060</name>
</gene>
<comment type="caution">
    <text evidence="2">The sequence shown here is derived from an EMBL/GenBank/DDBJ whole genome shotgun (WGS) entry which is preliminary data.</text>
</comment>
<proteinExistence type="predicted"/>
<evidence type="ECO:0008006" key="4">
    <source>
        <dbReference type="Google" id="ProtNLM"/>
    </source>
</evidence>
<sequence length="242" mass="27885">MKTFNYLLKYHLSLYLKTNKFIMPMVLWMGFMAVSYSVKPQDFVSSALVSMGVLFLIMAWISFSYLEDIDIVSEELILLKSRNKTIYYLSKNVFLIIIGLFMSIIGVAFPIIRNALDRFEFFNRSITVGDIFSSLLLHIIFAALGCSLCILFQARCIKNRKIAIEMLILALVVSIIKIAIIQKLPLIKYVTWVLPPICEILKVLGDKNFFYIGDIVKSIIYGSVYIFAYNTINIHILKKRLF</sequence>
<feature type="transmembrane region" description="Helical" evidence="1">
    <location>
        <begin position="21"/>
        <end position="38"/>
    </location>
</feature>
<organism evidence="2 3">
    <name type="scientific">Clostridium oceanicum</name>
    <dbReference type="NCBI Taxonomy" id="1543"/>
    <lineage>
        <taxon>Bacteria</taxon>
        <taxon>Bacillati</taxon>
        <taxon>Bacillota</taxon>
        <taxon>Clostridia</taxon>
        <taxon>Eubacteriales</taxon>
        <taxon>Clostridiaceae</taxon>
        <taxon>Clostridium</taxon>
    </lineage>
</organism>
<evidence type="ECO:0000313" key="2">
    <source>
        <dbReference type="EMBL" id="GAA0742929.1"/>
    </source>
</evidence>
<keyword evidence="1" id="KW-0472">Membrane</keyword>
<feature type="transmembrane region" description="Helical" evidence="1">
    <location>
        <begin position="44"/>
        <end position="66"/>
    </location>
</feature>
<dbReference type="RefSeq" id="WP_343762093.1">
    <property type="nucleotide sequence ID" value="NZ_BAAACG010000010.1"/>
</dbReference>
<name>A0ABN1JMM9_9CLOT</name>
<keyword evidence="1" id="KW-1133">Transmembrane helix</keyword>